<dbReference type="Pfam" id="PF02721">
    <property type="entry name" value="DUF223"/>
    <property type="match status" value="1"/>
</dbReference>
<dbReference type="OrthoDB" id="1931061at2759"/>
<dbReference type="InterPro" id="IPR003871">
    <property type="entry name" value="RFA1B/D_OB_1st"/>
</dbReference>
<dbReference type="SUPFAM" id="SSF50249">
    <property type="entry name" value="Nucleic acid-binding proteins"/>
    <property type="match status" value="3"/>
</dbReference>
<dbReference type="CDD" id="cd04480">
    <property type="entry name" value="RPA1_DBD_A_like"/>
    <property type="match status" value="1"/>
</dbReference>
<dbReference type="InterPro" id="IPR012340">
    <property type="entry name" value="NA-bd_OB-fold"/>
</dbReference>
<feature type="region of interest" description="Disordered" evidence="1">
    <location>
        <begin position="648"/>
        <end position="699"/>
    </location>
</feature>
<evidence type="ECO:0000313" key="3">
    <source>
        <dbReference type="EMBL" id="OMP14275.1"/>
    </source>
</evidence>
<sequence>MLFCGFRFDLVGFGIIGSGRPVKEAIFASSTFQQYTNFSFSMGLSAPLLRSPVWGLLVHRPSARQSRLAAWPFPPFHCLPRFVPLPLRLISTRLQPNPSKIPFLSPSLPSSLVDLADPRIRAYVTARVVRKWKTILRGASEPITTDLIVTDEKGNAMHVVIPEDVLPELECDVVEGLVYKMLRFQVVPAQGNYKPVAGRYNMLFHTGTDLELIEEDLDRFPRYFFKCATMNEIKQRKPKEEVLTNVAGMLLSITEVIPVQTGDGSLNKKRYSDQAAGLRVTFWEKHMDKLDLTRLLNQRIKPIVVLAGIIVSSYRDTKFLATSSAAQVYVDPDIKETRLIRERFVWDRTPVLLITAAEADATQAWAAAQETVIDELIHLTPDQIGTTKYNMEAMVMDVSCKNGWYYEACPKCWLKMTRPDEATLFKCGEHGVEPPKLVAKLSLKLRDHTTRLSATSFGGLAAGLLGSGSDVAVVDTEIDKFTLPSSAINLIGKTFVFTLGITKSTVKRGTLRFKVFAYTPKEDPVVEQTSLEGKEVVMALLSQPASPQSQESLQPLNPSVLRGSSDVGGHAMELVGEGDRAPVNRSLNFVQCDSVSAKGNCNIAFETPVVSADVFVGDGCDVRKIKAKDVSGAPLSVFVRDQKREGTHGSSVKFVQGKAGRSSGASKANVRKMDHGSAKPPADSPTKKVRESVEKLQVE</sequence>
<gene>
    <name evidence="3" type="ORF">COLO4_00106</name>
</gene>
<dbReference type="PANTHER" id="PTHR47165">
    <property type="entry name" value="OS03G0429900 PROTEIN"/>
    <property type="match status" value="1"/>
</dbReference>
<feature type="compositionally biased region" description="Basic and acidic residues" evidence="1">
    <location>
        <begin position="685"/>
        <end position="699"/>
    </location>
</feature>
<proteinExistence type="predicted"/>
<dbReference type="AlphaFoldDB" id="A0A1R3L4K5"/>
<protein>
    <submittedName>
        <fullName evidence="3">Nucleic acid-binding protein</fullName>
    </submittedName>
</protein>
<dbReference type="STRING" id="93759.A0A1R3L4K5"/>
<evidence type="ECO:0000259" key="2">
    <source>
        <dbReference type="Pfam" id="PF02721"/>
    </source>
</evidence>
<feature type="domain" description="Replication protein A 70 kDa DNA-binding subunit B/D first OB fold" evidence="2">
    <location>
        <begin position="123"/>
        <end position="210"/>
    </location>
</feature>
<dbReference type="EMBL" id="AWUE01000730">
    <property type="protein sequence ID" value="OMP14275.1"/>
    <property type="molecule type" value="Genomic_DNA"/>
</dbReference>
<name>A0A1R3L4K5_9ROSI</name>
<evidence type="ECO:0000256" key="1">
    <source>
        <dbReference type="SAM" id="MobiDB-lite"/>
    </source>
</evidence>
<accession>A0A1R3L4K5</accession>
<dbReference type="Proteomes" id="UP000187203">
    <property type="component" value="Unassembled WGS sequence"/>
</dbReference>
<reference evidence="4" key="1">
    <citation type="submission" date="2013-09" db="EMBL/GenBank/DDBJ databases">
        <title>Corchorus olitorius genome sequencing.</title>
        <authorList>
            <person name="Alam M."/>
            <person name="Haque M.S."/>
            <person name="Islam M.S."/>
            <person name="Emdad E.M."/>
            <person name="Islam M.M."/>
            <person name="Ahmed B."/>
            <person name="Halim A."/>
            <person name="Hossen Q.M.M."/>
            <person name="Hossain M.Z."/>
            <person name="Ahmed R."/>
            <person name="Khan M.M."/>
            <person name="Islam R."/>
            <person name="Rashid M.M."/>
            <person name="Khan S.A."/>
            <person name="Rahman M.S."/>
            <person name="Alam M."/>
            <person name="Yahiya A.S."/>
            <person name="Khan M.S."/>
            <person name="Azam M.S."/>
            <person name="Haque T."/>
            <person name="Lashkar M.Z.H."/>
            <person name="Akhand A.I."/>
            <person name="Morshed G."/>
            <person name="Roy S."/>
            <person name="Uddin K.S."/>
            <person name="Rabeya T."/>
            <person name="Hossain A.S."/>
            <person name="Chowdhury A."/>
            <person name="Snigdha A.R."/>
            <person name="Mortoza M.S."/>
            <person name="Matin S.A."/>
            <person name="Hoque S.M.E."/>
            <person name="Islam M.K."/>
            <person name="Roy D.K."/>
            <person name="Haider R."/>
            <person name="Moosa M.M."/>
            <person name="Elias S.M."/>
            <person name="Hasan A.M."/>
            <person name="Jahan S."/>
            <person name="Shafiuddin M."/>
            <person name="Mahmood N."/>
            <person name="Shommy N.S."/>
        </authorList>
    </citation>
    <scope>NUCLEOTIDE SEQUENCE [LARGE SCALE GENOMIC DNA]</scope>
    <source>
        <strain evidence="4">cv. O-4</strain>
    </source>
</reference>
<dbReference type="Gene3D" id="2.40.50.140">
    <property type="entry name" value="Nucleic acid-binding proteins"/>
    <property type="match status" value="3"/>
</dbReference>
<keyword evidence="4" id="KW-1185">Reference proteome</keyword>
<evidence type="ECO:0000313" key="4">
    <source>
        <dbReference type="Proteomes" id="UP000187203"/>
    </source>
</evidence>
<dbReference type="PANTHER" id="PTHR47165:SF4">
    <property type="entry name" value="OS03G0429900 PROTEIN"/>
    <property type="match status" value="1"/>
</dbReference>
<comment type="caution">
    <text evidence="3">The sequence shown here is derived from an EMBL/GenBank/DDBJ whole genome shotgun (WGS) entry which is preliminary data.</text>
</comment>
<organism evidence="3 4">
    <name type="scientific">Corchorus olitorius</name>
    <dbReference type="NCBI Taxonomy" id="93759"/>
    <lineage>
        <taxon>Eukaryota</taxon>
        <taxon>Viridiplantae</taxon>
        <taxon>Streptophyta</taxon>
        <taxon>Embryophyta</taxon>
        <taxon>Tracheophyta</taxon>
        <taxon>Spermatophyta</taxon>
        <taxon>Magnoliopsida</taxon>
        <taxon>eudicotyledons</taxon>
        <taxon>Gunneridae</taxon>
        <taxon>Pentapetalae</taxon>
        <taxon>rosids</taxon>
        <taxon>malvids</taxon>
        <taxon>Malvales</taxon>
        <taxon>Malvaceae</taxon>
        <taxon>Grewioideae</taxon>
        <taxon>Apeibeae</taxon>
        <taxon>Corchorus</taxon>
    </lineage>
</organism>